<dbReference type="GO" id="GO:0003700">
    <property type="term" value="F:DNA-binding transcription factor activity"/>
    <property type="evidence" value="ECO:0007669"/>
    <property type="project" value="InterPro"/>
</dbReference>
<dbReference type="PROSITE" id="PS50931">
    <property type="entry name" value="HTH_LYSR"/>
    <property type="match status" value="1"/>
</dbReference>
<dbReference type="InterPro" id="IPR036388">
    <property type="entry name" value="WH-like_DNA-bd_sf"/>
</dbReference>
<dbReference type="SUPFAM" id="SSF46785">
    <property type="entry name" value="Winged helix' DNA-binding domain"/>
    <property type="match status" value="1"/>
</dbReference>
<comment type="similarity">
    <text evidence="1">Belongs to the LysR transcriptional regulatory family.</text>
</comment>
<organism evidence="6 7">
    <name type="scientific">Deinococcus yavapaiensis KR-236</name>
    <dbReference type="NCBI Taxonomy" id="694435"/>
    <lineage>
        <taxon>Bacteria</taxon>
        <taxon>Thermotogati</taxon>
        <taxon>Deinococcota</taxon>
        <taxon>Deinococci</taxon>
        <taxon>Deinococcales</taxon>
        <taxon>Deinococcaceae</taxon>
        <taxon>Deinococcus</taxon>
    </lineage>
</organism>
<evidence type="ECO:0000259" key="5">
    <source>
        <dbReference type="PROSITE" id="PS50931"/>
    </source>
</evidence>
<evidence type="ECO:0000256" key="2">
    <source>
        <dbReference type="ARBA" id="ARBA00023015"/>
    </source>
</evidence>
<protein>
    <submittedName>
        <fullName evidence="6">DNA-binding transcriptional LysR family regulator</fullName>
    </submittedName>
</protein>
<keyword evidence="2" id="KW-0805">Transcription regulation</keyword>
<evidence type="ECO:0000256" key="1">
    <source>
        <dbReference type="ARBA" id="ARBA00009437"/>
    </source>
</evidence>
<dbReference type="CDD" id="cd05466">
    <property type="entry name" value="PBP2_LTTR_substrate"/>
    <property type="match status" value="1"/>
</dbReference>
<dbReference type="Pfam" id="PF00126">
    <property type="entry name" value="HTH_1"/>
    <property type="match status" value="1"/>
</dbReference>
<sequence length="332" mass="35306">MRFPHGTSRAVYDERVIDFVIDAASSAIPQLSSVQLLVVVRVAELGSFGEAAAQLGVAQSSVSRAVQAAEVELGAVLFERGRFGARPTVAGTRVVAHARRALDALEAMRRHGGEAVAGELRIAGCRSALRHLVTPELATLGRTYPEVRLVVRDTSGEHDEIEALVASGEADIGLGRLPMRPELVSTPLVDDEYLVVTSDGAPPLATWDALLAAPFVVCEEDCAPFVAAHVHAHTGRRLEPSVRLRDPHVALGLVAQGQGFTVLSRLVLEPFVPGVRGASLPAPLWRTLGAVVRPQAQGSPLVDVFRTAVLAPSLARLRRGGLARELRFPAGR</sequence>
<gene>
    <name evidence="6" type="ORF">DES52_10410</name>
</gene>
<dbReference type="AlphaFoldDB" id="A0A318S9J6"/>
<dbReference type="PANTHER" id="PTHR30346">
    <property type="entry name" value="TRANSCRIPTIONAL DUAL REGULATOR HCAR-RELATED"/>
    <property type="match status" value="1"/>
</dbReference>
<dbReference type="Gene3D" id="3.40.190.290">
    <property type="match status" value="1"/>
</dbReference>
<keyword evidence="7" id="KW-1185">Reference proteome</keyword>
<dbReference type="SUPFAM" id="SSF53850">
    <property type="entry name" value="Periplasmic binding protein-like II"/>
    <property type="match status" value="1"/>
</dbReference>
<evidence type="ECO:0000256" key="4">
    <source>
        <dbReference type="ARBA" id="ARBA00023163"/>
    </source>
</evidence>
<name>A0A318S9J6_9DEIO</name>
<accession>A0A318S9J6</accession>
<dbReference type="EMBL" id="QJSX01000004">
    <property type="protein sequence ID" value="PYE54740.1"/>
    <property type="molecule type" value="Genomic_DNA"/>
</dbReference>
<proteinExistence type="inferred from homology"/>
<dbReference type="InterPro" id="IPR036390">
    <property type="entry name" value="WH_DNA-bd_sf"/>
</dbReference>
<dbReference type="GO" id="GO:0003677">
    <property type="term" value="F:DNA binding"/>
    <property type="evidence" value="ECO:0007669"/>
    <property type="project" value="UniProtKB-KW"/>
</dbReference>
<keyword evidence="3 6" id="KW-0238">DNA-binding</keyword>
<keyword evidence="4" id="KW-0804">Transcription</keyword>
<evidence type="ECO:0000256" key="3">
    <source>
        <dbReference type="ARBA" id="ARBA00023125"/>
    </source>
</evidence>
<reference evidence="6 7" key="1">
    <citation type="submission" date="2018-06" db="EMBL/GenBank/DDBJ databases">
        <title>Genomic Encyclopedia of Type Strains, Phase IV (KMG-IV): sequencing the most valuable type-strain genomes for metagenomic binning, comparative biology and taxonomic classification.</title>
        <authorList>
            <person name="Goeker M."/>
        </authorList>
    </citation>
    <scope>NUCLEOTIDE SEQUENCE [LARGE SCALE GENOMIC DNA]</scope>
    <source>
        <strain evidence="6 7">DSM 18048</strain>
    </source>
</reference>
<comment type="caution">
    <text evidence="6">The sequence shown here is derived from an EMBL/GenBank/DDBJ whole genome shotgun (WGS) entry which is preliminary data.</text>
</comment>
<evidence type="ECO:0000313" key="6">
    <source>
        <dbReference type="EMBL" id="PYE54740.1"/>
    </source>
</evidence>
<evidence type="ECO:0000313" key="7">
    <source>
        <dbReference type="Proteomes" id="UP000248326"/>
    </source>
</evidence>
<dbReference type="InterPro" id="IPR000847">
    <property type="entry name" value="LysR_HTH_N"/>
</dbReference>
<feature type="domain" description="HTH lysR-type" evidence="5">
    <location>
        <begin position="35"/>
        <end position="88"/>
    </location>
</feature>
<dbReference type="InterPro" id="IPR005119">
    <property type="entry name" value="LysR_subst-bd"/>
</dbReference>
<dbReference type="Proteomes" id="UP000248326">
    <property type="component" value="Unassembled WGS sequence"/>
</dbReference>
<dbReference type="PANTHER" id="PTHR30346:SF29">
    <property type="entry name" value="LYSR SUBSTRATE-BINDING"/>
    <property type="match status" value="1"/>
</dbReference>
<dbReference type="Gene3D" id="1.10.10.10">
    <property type="entry name" value="Winged helix-like DNA-binding domain superfamily/Winged helix DNA-binding domain"/>
    <property type="match status" value="1"/>
</dbReference>
<dbReference type="GO" id="GO:0032993">
    <property type="term" value="C:protein-DNA complex"/>
    <property type="evidence" value="ECO:0007669"/>
    <property type="project" value="TreeGrafter"/>
</dbReference>
<dbReference type="OrthoDB" id="63123at2"/>
<dbReference type="Pfam" id="PF03466">
    <property type="entry name" value="LysR_substrate"/>
    <property type="match status" value="1"/>
</dbReference>